<name>A0ABW6LSM7_9ACTN</name>
<organism evidence="3 4">
    <name type="scientific">Streptomyces massasporeus</name>
    <dbReference type="NCBI Taxonomy" id="67324"/>
    <lineage>
        <taxon>Bacteria</taxon>
        <taxon>Bacillati</taxon>
        <taxon>Actinomycetota</taxon>
        <taxon>Actinomycetes</taxon>
        <taxon>Kitasatosporales</taxon>
        <taxon>Streptomycetaceae</taxon>
        <taxon>Streptomyces</taxon>
    </lineage>
</organism>
<dbReference type="RefSeq" id="WP_358293160.1">
    <property type="nucleotide sequence ID" value="NZ_JBEYGJ010000094.1"/>
</dbReference>
<protein>
    <submittedName>
        <fullName evidence="3">Uncharacterized protein</fullName>
    </submittedName>
</protein>
<evidence type="ECO:0000313" key="4">
    <source>
        <dbReference type="Proteomes" id="UP001601288"/>
    </source>
</evidence>
<feature type="compositionally biased region" description="Low complexity" evidence="2">
    <location>
        <begin position="158"/>
        <end position="175"/>
    </location>
</feature>
<feature type="region of interest" description="Disordered" evidence="2">
    <location>
        <begin position="154"/>
        <end position="184"/>
    </location>
</feature>
<evidence type="ECO:0000256" key="2">
    <source>
        <dbReference type="SAM" id="MobiDB-lite"/>
    </source>
</evidence>
<evidence type="ECO:0000256" key="1">
    <source>
        <dbReference type="SAM" id="Coils"/>
    </source>
</evidence>
<accession>A0ABW6LSM7</accession>
<sequence>MASVMGLLEERESAARAAVEELQAEADRVLAELAVAEGVLERRVIARVELAEALAAPAEEAALVVPGPREASAEAVKVPVTGSVVPRWHQAGTLQALAPEYRRIVELVESAEGDGAGMSAKELAARLGLELVPAKIEGVRSRAKRLVEREWLAASPSGRFTPRRPTATARAAAGTPDGGRGGGS</sequence>
<dbReference type="EMBL" id="JBIAFP010000068">
    <property type="protein sequence ID" value="MFE9231393.1"/>
    <property type="molecule type" value="Genomic_DNA"/>
</dbReference>
<keyword evidence="4" id="KW-1185">Reference proteome</keyword>
<evidence type="ECO:0000313" key="3">
    <source>
        <dbReference type="EMBL" id="MFE9231393.1"/>
    </source>
</evidence>
<proteinExistence type="predicted"/>
<keyword evidence="1" id="KW-0175">Coiled coil</keyword>
<comment type="caution">
    <text evidence="3">The sequence shown here is derived from an EMBL/GenBank/DDBJ whole genome shotgun (WGS) entry which is preliminary data.</text>
</comment>
<reference evidence="3 4" key="1">
    <citation type="submission" date="2024-10" db="EMBL/GenBank/DDBJ databases">
        <title>The Natural Products Discovery Center: Release of the First 8490 Sequenced Strains for Exploring Actinobacteria Biosynthetic Diversity.</title>
        <authorList>
            <person name="Kalkreuter E."/>
            <person name="Kautsar S.A."/>
            <person name="Yang D."/>
            <person name="Bader C.D."/>
            <person name="Teijaro C.N."/>
            <person name="Fluegel L."/>
            <person name="Davis C.M."/>
            <person name="Simpson J.R."/>
            <person name="Lauterbach L."/>
            <person name="Steele A.D."/>
            <person name="Gui C."/>
            <person name="Meng S."/>
            <person name="Li G."/>
            <person name="Viehrig K."/>
            <person name="Ye F."/>
            <person name="Su P."/>
            <person name="Kiefer A.F."/>
            <person name="Nichols A."/>
            <person name="Cepeda A.J."/>
            <person name="Yan W."/>
            <person name="Fan B."/>
            <person name="Jiang Y."/>
            <person name="Adhikari A."/>
            <person name="Zheng C.-J."/>
            <person name="Schuster L."/>
            <person name="Cowan T.M."/>
            <person name="Smanski M.J."/>
            <person name="Chevrette M.G."/>
            <person name="De Carvalho L.P.S."/>
            <person name="Shen B."/>
        </authorList>
    </citation>
    <scope>NUCLEOTIDE SEQUENCE [LARGE SCALE GENOMIC DNA]</scope>
    <source>
        <strain evidence="3 4">NPDC007066</strain>
    </source>
</reference>
<feature type="coiled-coil region" evidence="1">
    <location>
        <begin position="5"/>
        <end position="39"/>
    </location>
</feature>
<gene>
    <name evidence="3" type="ORF">ACFYM3_43865</name>
</gene>
<dbReference type="Proteomes" id="UP001601288">
    <property type="component" value="Unassembled WGS sequence"/>
</dbReference>